<evidence type="ECO:0000256" key="6">
    <source>
        <dbReference type="ARBA" id="ARBA00023295"/>
    </source>
</evidence>
<evidence type="ECO:0000259" key="7">
    <source>
        <dbReference type="Pfam" id="PF00933"/>
    </source>
</evidence>
<reference evidence="8 9" key="1">
    <citation type="submission" date="2018-06" db="EMBL/GenBank/DDBJ databases">
        <authorList>
            <consortium name="Pathogen Informatics"/>
            <person name="Doyle S."/>
        </authorList>
    </citation>
    <scope>NUCLEOTIDE SEQUENCE [LARGE SCALE GENOMIC DNA]</scope>
    <source>
        <strain evidence="8 9">NCTC9177</strain>
    </source>
</reference>
<feature type="domain" description="Glycoside hydrolase family 3 N-terminal" evidence="7">
    <location>
        <begin position="2"/>
        <end position="152"/>
    </location>
</feature>
<evidence type="ECO:0000256" key="2">
    <source>
        <dbReference type="ARBA" id="ARBA00005336"/>
    </source>
</evidence>
<dbReference type="GO" id="GO:0009251">
    <property type="term" value="P:glucan catabolic process"/>
    <property type="evidence" value="ECO:0007669"/>
    <property type="project" value="TreeGrafter"/>
</dbReference>
<keyword evidence="5 8" id="KW-0378">Hydrolase</keyword>
<proteinExistence type="inferred from homology"/>
<comment type="catalytic activity">
    <reaction evidence="1">
        <text>Hydrolysis of terminal, non-reducing beta-D-glucosyl residues with release of beta-D-glucose.</text>
        <dbReference type="EC" id="3.2.1.21"/>
    </reaction>
</comment>
<dbReference type="Pfam" id="PF00933">
    <property type="entry name" value="Glyco_hydro_3"/>
    <property type="match status" value="1"/>
</dbReference>
<evidence type="ECO:0000313" key="8">
    <source>
        <dbReference type="EMBL" id="STS92022.1"/>
    </source>
</evidence>
<dbReference type="PRINTS" id="PR00133">
    <property type="entry name" value="GLHYDRLASE3"/>
</dbReference>
<dbReference type="PANTHER" id="PTHR30620:SF16">
    <property type="entry name" value="LYSOSOMAL BETA GLUCOSIDASE"/>
    <property type="match status" value="1"/>
</dbReference>
<dbReference type="GO" id="GO:0008422">
    <property type="term" value="F:beta-glucosidase activity"/>
    <property type="evidence" value="ECO:0007669"/>
    <property type="project" value="UniProtKB-EC"/>
</dbReference>
<dbReference type="EMBL" id="UGKR01000003">
    <property type="protein sequence ID" value="STS92022.1"/>
    <property type="molecule type" value="Genomic_DNA"/>
</dbReference>
<dbReference type="InterPro" id="IPR017853">
    <property type="entry name" value="GH"/>
</dbReference>
<organism evidence="8 9">
    <name type="scientific">Klebsiella variicola</name>
    <dbReference type="NCBI Taxonomy" id="244366"/>
    <lineage>
        <taxon>Bacteria</taxon>
        <taxon>Pseudomonadati</taxon>
        <taxon>Pseudomonadota</taxon>
        <taxon>Gammaproteobacteria</taxon>
        <taxon>Enterobacterales</taxon>
        <taxon>Enterobacteriaceae</taxon>
        <taxon>Klebsiella/Raoultella group</taxon>
        <taxon>Klebsiella</taxon>
        <taxon>Klebsiella pneumoniae complex</taxon>
    </lineage>
</organism>
<dbReference type="Proteomes" id="UP000254545">
    <property type="component" value="Unassembled WGS sequence"/>
</dbReference>
<dbReference type="InterPro" id="IPR051915">
    <property type="entry name" value="Cellulose_Degrad_GH3"/>
</dbReference>
<evidence type="ECO:0000256" key="5">
    <source>
        <dbReference type="ARBA" id="ARBA00022801"/>
    </source>
</evidence>
<dbReference type="Gene3D" id="3.20.20.300">
    <property type="entry name" value="Glycoside hydrolase, family 3, N-terminal domain"/>
    <property type="match status" value="1"/>
</dbReference>
<evidence type="ECO:0000256" key="1">
    <source>
        <dbReference type="ARBA" id="ARBA00000448"/>
    </source>
</evidence>
<accession>A0A7H4MNX2</accession>
<dbReference type="InterPro" id="IPR001764">
    <property type="entry name" value="Glyco_hydro_3_N"/>
</dbReference>
<dbReference type="InterPro" id="IPR036962">
    <property type="entry name" value="Glyco_hydro_3_N_sf"/>
</dbReference>
<dbReference type="AlphaFoldDB" id="A0A7H4MNX2"/>
<keyword evidence="6 8" id="KW-0326">Glycosidase</keyword>
<evidence type="ECO:0000256" key="4">
    <source>
        <dbReference type="ARBA" id="ARBA00022729"/>
    </source>
</evidence>
<dbReference type="EC" id="3.2.1.21" evidence="3"/>
<dbReference type="PANTHER" id="PTHR30620">
    <property type="entry name" value="PERIPLASMIC BETA-GLUCOSIDASE-RELATED"/>
    <property type="match status" value="1"/>
</dbReference>
<keyword evidence="4" id="KW-0732">Signal</keyword>
<protein>
    <recommendedName>
        <fullName evidence="3">beta-glucosidase</fullName>
        <ecNumber evidence="3">3.2.1.21</ecNumber>
    </recommendedName>
</protein>
<gene>
    <name evidence="8" type="primary">bglX_2</name>
    <name evidence="8" type="ORF">NCTC9177_05952</name>
</gene>
<comment type="caution">
    <text evidence="8">The sequence shown here is derived from an EMBL/GenBank/DDBJ whole genome shotgun (WGS) entry which is preliminary data.</text>
</comment>
<sequence>MTVDEKIGQLRLISVGPDNPKEAIREMIKNGQVGAIFNTVTRPDIRVMQDQVMQLSRLKIPLFFAYDVLHGQRTVFPISLGLASSFNLDAVKTVGRVSAYEAADDGLNMTWAPMVDVSRDPRWGRASEGFGEDTYLTTMMGQAMVESMQGKSRRTAIR</sequence>
<comment type="similarity">
    <text evidence="2">Belongs to the glycosyl hydrolase 3 family.</text>
</comment>
<evidence type="ECO:0000313" key="9">
    <source>
        <dbReference type="Proteomes" id="UP000254545"/>
    </source>
</evidence>
<evidence type="ECO:0000256" key="3">
    <source>
        <dbReference type="ARBA" id="ARBA00012744"/>
    </source>
</evidence>
<dbReference type="SUPFAM" id="SSF51445">
    <property type="entry name" value="(Trans)glycosidases"/>
    <property type="match status" value="1"/>
</dbReference>
<name>A0A7H4MNX2_KLEVA</name>